<dbReference type="InterPro" id="IPR036397">
    <property type="entry name" value="RNaseH_sf"/>
</dbReference>
<feature type="domain" description="Gfd2/YDR514C-like C-terminal" evidence="1">
    <location>
        <begin position="75"/>
        <end position="224"/>
    </location>
</feature>
<dbReference type="InterPro" id="IPR040151">
    <property type="entry name" value="Gfd2/YDR514C-like"/>
</dbReference>
<dbReference type="SUPFAM" id="SSF53098">
    <property type="entry name" value="Ribonuclease H-like"/>
    <property type="match status" value="1"/>
</dbReference>
<accession>A0A2H2ZQB4</accession>
<dbReference type="GO" id="GO:0003676">
    <property type="term" value="F:nucleic acid binding"/>
    <property type="evidence" value="ECO:0007669"/>
    <property type="project" value="InterPro"/>
</dbReference>
<dbReference type="OrthoDB" id="5953249at2759"/>
<evidence type="ECO:0000313" key="2">
    <source>
        <dbReference type="EMBL" id="OTA05360.1"/>
    </source>
</evidence>
<dbReference type="GO" id="GO:0005634">
    <property type="term" value="C:nucleus"/>
    <property type="evidence" value="ECO:0007669"/>
    <property type="project" value="TreeGrafter"/>
</dbReference>
<evidence type="ECO:0000259" key="1">
    <source>
        <dbReference type="Pfam" id="PF21762"/>
    </source>
</evidence>
<dbReference type="PANTHER" id="PTHR28083:SF1">
    <property type="entry name" value="GOOD FOR FULL DBP5 ACTIVITY PROTEIN 2"/>
    <property type="match status" value="1"/>
</dbReference>
<proteinExistence type="predicted"/>
<dbReference type="PANTHER" id="PTHR28083">
    <property type="entry name" value="GOOD FOR FULL DBP5 ACTIVITY PROTEIN 2"/>
    <property type="match status" value="1"/>
</dbReference>
<dbReference type="Pfam" id="PF21762">
    <property type="entry name" value="DEDDh_C"/>
    <property type="match status" value="1"/>
</dbReference>
<gene>
    <name evidence="2" type="ORF">A9Z42_0060250</name>
</gene>
<evidence type="ECO:0000313" key="3">
    <source>
        <dbReference type="Proteomes" id="UP000219286"/>
    </source>
</evidence>
<comment type="caution">
    <text evidence="2">The sequence shown here is derived from an EMBL/GenBank/DDBJ whole genome shotgun (WGS) entry which is preliminary data.</text>
</comment>
<dbReference type="InterPro" id="IPR012337">
    <property type="entry name" value="RNaseH-like_sf"/>
</dbReference>
<name>A0A2H2ZQB4_TRIPA</name>
<reference evidence="2 3" key="1">
    <citation type="journal article" date="2015" name="Genome Announc.">
        <title>Genome sequence and annotation of Trichoderma parareesei, the ancestor of the cellulase producer Trichoderma reesei.</title>
        <authorList>
            <person name="Yang D."/>
            <person name="Pomraning K."/>
            <person name="Kopchinskiy A."/>
            <person name="Karimi Aghcheh R."/>
            <person name="Atanasova L."/>
            <person name="Chenthamara K."/>
            <person name="Baker S.E."/>
            <person name="Zhang R."/>
            <person name="Shen Q."/>
            <person name="Freitag M."/>
            <person name="Kubicek C.P."/>
            <person name="Druzhinina I.S."/>
        </authorList>
    </citation>
    <scope>NUCLEOTIDE SEQUENCE [LARGE SCALE GENOMIC DNA]</scope>
    <source>
        <strain evidence="2 3">CBS 125925</strain>
    </source>
</reference>
<protein>
    <recommendedName>
        <fullName evidence="1">Gfd2/YDR514C-like C-terminal domain-containing protein</fullName>
    </recommendedName>
</protein>
<dbReference type="Proteomes" id="UP000219286">
    <property type="component" value="Unassembled WGS sequence"/>
</dbReference>
<keyword evidence="3" id="KW-1185">Reference proteome</keyword>
<dbReference type="InterPro" id="IPR048519">
    <property type="entry name" value="Gfd2/YDR514C-like_C"/>
</dbReference>
<sequence>MASVPGPHTGILRDETLALRQMLGYRHEAVREPLVVHPKLDIKILAHLPGSSIKDVLFVSIDVDTGGGYQVISPEQSFHIGISLFDTRSLTKPMEAPATAIQSYQYITKESKPCKWAAEHFLFGDTESIQVSDLMRRLALLTQGREYVLVAHGISEDLRFLNNLDPNFVANACYILDIVNAAQHPLQLYYRYSLEKLLEKLNIRYDRLHVAGNDAHFALRALLMLAVRDGKMAAPESITTADKELFQTLDAIAHAAYTLPVWTEKPPKPKAAAAAAPKLGIYTKRRLKAAKKASKRLLQELPFAKELDEQDAHESA</sequence>
<dbReference type="Gene3D" id="3.30.420.10">
    <property type="entry name" value="Ribonuclease H-like superfamily/Ribonuclease H"/>
    <property type="match status" value="1"/>
</dbReference>
<dbReference type="EMBL" id="LFMI01000596">
    <property type="protein sequence ID" value="OTA05360.1"/>
    <property type="molecule type" value="Genomic_DNA"/>
</dbReference>
<organism evidence="2 3">
    <name type="scientific">Trichoderma parareesei</name>
    <name type="common">Filamentous fungus</name>
    <dbReference type="NCBI Taxonomy" id="858221"/>
    <lineage>
        <taxon>Eukaryota</taxon>
        <taxon>Fungi</taxon>
        <taxon>Dikarya</taxon>
        <taxon>Ascomycota</taxon>
        <taxon>Pezizomycotina</taxon>
        <taxon>Sordariomycetes</taxon>
        <taxon>Hypocreomycetidae</taxon>
        <taxon>Hypocreales</taxon>
        <taxon>Hypocreaceae</taxon>
        <taxon>Trichoderma</taxon>
    </lineage>
</organism>
<dbReference type="AlphaFoldDB" id="A0A2H2ZQB4"/>